<dbReference type="Proteomes" id="UP000648663">
    <property type="component" value="Unassembled WGS sequence"/>
</dbReference>
<evidence type="ECO:0000313" key="4">
    <source>
        <dbReference type="Proteomes" id="UP000552836"/>
    </source>
</evidence>
<reference evidence="5" key="2">
    <citation type="journal article" date="2019" name="Int. J. Syst. Evol. Microbiol.">
        <title>The Global Catalogue of Microorganisms (GCM) 10K type strain sequencing project: providing services to taxonomists for standard genome sequencing and annotation.</title>
        <authorList>
            <consortium name="The Broad Institute Genomics Platform"/>
            <consortium name="The Broad Institute Genome Sequencing Center for Infectious Disease"/>
            <person name="Wu L."/>
            <person name="Ma J."/>
        </authorList>
    </citation>
    <scope>NUCLEOTIDE SEQUENCE [LARGE SCALE GENOMIC DNA]</scope>
    <source>
        <strain evidence="5">CGMCC 4.5581</strain>
    </source>
</reference>
<evidence type="ECO:0000313" key="2">
    <source>
        <dbReference type="EMBL" id="GGL79786.1"/>
    </source>
</evidence>
<dbReference type="EMBL" id="JAAMPA010000001">
    <property type="protein sequence ID" value="NIH68166.1"/>
    <property type="molecule type" value="Genomic_DNA"/>
</dbReference>
<reference evidence="2" key="1">
    <citation type="journal article" date="2014" name="Int. J. Syst. Evol. Microbiol.">
        <title>Complete genome of a new Firmicutes species belonging to the dominant human colonic microbiota ('Ruminococcus bicirculans') reveals two chromosomes and a selective capacity to utilize plant glucans.</title>
        <authorList>
            <consortium name="NISC Comparative Sequencing Program"/>
            <person name="Wegmann U."/>
            <person name="Louis P."/>
            <person name="Goesmann A."/>
            <person name="Henrissat B."/>
            <person name="Duncan S.H."/>
            <person name="Flint H.J."/>
        </authorList>
    </citation>
    <scope>NUCLEOTIDE SEQUENCE</scope>
    <source>
        <strain evidence="2">CGMCC 4.5581</strain>
    </source>
</reference>
<comment type="caution">
    <text evidence="3">The sequence shown here is derived from an EMBL/GenBank/DDBJ whole genome shotgun (WGS) entry which is preliminary data.</text>
</comment>
<keyword evidence="1" id="KW-0732">Signal</keyword>
<gene>
    <name evidence="3" type="ORF">FB380_002612</name>
    <name evidence="2" type="ORF">GCM10011589_40040</name>
</gene>
<evidence type="ECO:0000256" key="1">
    <source>
        <dbReference type="SAM" id="SignalP"/>
    </source>
</evidence>
<accession>A0A846LKN3</accession>
<protein>
    <recommendedName>
        <fullName evidence="6">Lipoprotein</fullName>
    </recommendedName>
</protein>
<dbReference type="EMBL" id="BMMI01000008">
    <property type="protein sequence ID" value="GGL79786.1"/>
    <property type="molecule type" value="Genomic_DNA"/>
</dbReference>
<dbReference type="PROSITE" id="PS51257">
    <property type="entry name" value="PROKAR_LIPOPROTEIN"/>
    <property type="match status" value="1"/>
</dbReference>
<reference evidence="3 4" key="3">
    <citation type="submission" date="2020-02" db="EMBL/GenBank/DDBJ databases">
        <title>Sequencing the genomes of 1000 actinobacteria strains.</title>
        <authorList>
            <person name="Klenk H.-P."/>
        </authorList>
    </citation>
    <scope>NUCLEOTIDE SEQUENCE [LARGE SCALE GENOMIC DNA]</scope>
    <source>
        <strain evidence="3 4">DSM 45201</strain>
    </source>
</reference>
<feature type="signal peptide" evidence="1">
    <location>
        <begin position="1"/>
        <end position="26"/>
    </location>
</feature>
<dbReference type="AlphaFoldDB" id="A0A846LKN3"/>
<sequence>MLRLPARAPLVALCLALGLSGCSASAEELATEDLQARLDGVHGGFLERRAQDPAPTGEAAQESLDQYDYSVETSFHEDSITFVRTIDASAFTGGGLSYDQVDLGACLLVTVAYGSGGDLGSVTTEPVTCPAGTDLPGGRTVELESRSADVEEWEPGPSRAVCMSGELCTEGGG</sequence>
<evidence type="ECO:0000313" key="5">
    <source>
        <dbReference type="Proteomes" id="UP000648663"/>
    </source>
</evidence>
<evidence type="ECO:0000313" key="3">
    <source>
        <dbReference type="EMBL" id="NIH68166.1"/>
    </source>
</evidence>
<organism evidence="3 4">
    <name type="scientific">Modestobacter marinus</name>
    <dbReference type="NCBI Taxonomy" id="477641"/>
    <lineage>
        <taxon>Bacteria</taxon>
        <taxon>Bacillati</taxon>
        <taxon>Actinomycetota</taxon>
        <taxon>Actinomycetes</taxon>
        <taxon>Geodermatophilales</taxon>
        <taxon>Geodermatophilaceae</taxon>
        <taxon>Modestobacter</taxon>
    </lineage>
</organism>
<dbReference type="Proteomes" id="UP000552836">
    <property type="component" value="Unassembled WGS sequence"/>
</dbReference>
<keyword evidence="5" id="KW-1185">Reference proteome</keyword>
<feature type="chain" id="PRO_5033063263" description="Lipoprotein" evidence="1">
    <location>
        <begin position="27"/>
        <end position="173"/>
    </location>
</feature>
<evidence type="ECO:0008006" key="6">
    <source>
        <dbReference type="Google" id="ProtNLM"/>
    </source>
</evidence>
<dbReference type="RefSeq" id="WP_166755423.1">
    <property type="nucleotide sequence ID" value="NZ_BAABJU010000005.1"/>
</dbReference>
<proteinExistence type="predicted"/>
<name>A0A846LKN3_9ACTN</name>
<reference evidence="2" key="4">
    <citation type="submission" date="2024-05" db="EMBL/GenBank/DDBJ databases">
        <authorList>
            <person name="Sun Q."/>
            <person name="Zhou Y."/>
        </authorList>
    </citation>
    <scope>NUCLEOTIDE SEQUENCE</scope>
    <source>
        <strain evidence="2">CGMCC 4.5581</strain>
    </source>
</reference>